<sequence length="159" mass="17526">MGVKSRAFLTPPASPTSVAVITSERKSPILHFVSCSEAHNKPSLHYRLCLTCVDVTEESPPHPSAVQPLAKLVALLFITRTYSTSLSQHSTRQDKFPFQPSCMAKKTLQTAAASLPLSRSITWVLVTTPRPGQHLDLFSFLYSNASWVPNFLMLSEAPM</sequence>
<gene>
    <name evidence="1" type="ORF">MLD38_024063</name>
</gene>
<dbReference type="Proteomes" id="UP001057402">
    <property type="component" value="Chromosome 7"/>
</dbReference>
<dbReference type="EMBL" id="CM042886">
    <property type="protein sequence ID" value="KAI4339082.1"/>
    <property type="molecule type" value="Genomic_DNA"/>
</dbReference>
<name>A0ACB9NS10_9MYRT</name>
<evidence type="ECO:0000313" key="2">
    <source>
        <dbReference type="Proteomes" id="UP001057402"/>
    </source>
</evidence>
<accession>A0ACB9NS10</accession>
<proteinExistence type="predicted"/>
<protein>
    <submittedName>
        <fullName evidence="1">Uncharacterized protein</fullName>
    </submittedName>
</protein>
<organism evidence="1 2">
    <name type="scientific">Melastoma candidum</name>
    <dbReference type="NCBI Taxonomy" id="119954"/>
    <lineage>
        <taxon>Eukaryota</taxon>
        <taxon>Viridiplantae</taxon>
        <taxon>Streptophyta</taxon>
        <taxon>Embryophyta</taxon>
        <taxon>Tracheophyta</taxon>
        <taxon>Spermatophyta</taxon>
        <taxon>Magnoliopsida</taxon>
        <taxon>eudicotyledons</taxon>
        <taxon>Gunneridae</taxon>
        <taxon>Pentapetalae</taxon>
        <taxon>rosids</taxon>
        <taxon>malvids</taxon>
        <taxon>Myrtales</taxon>
        <taxon>Melastomataceae</taxon>
        <taxon>Melastomatoideae</taxon>
        <taxon>Melastomateae</taxon>
        <taxon>Melastoma</taxon>
    </lineage>
</organism>
<keyword evidence="2" id="KW-1185">Reference proteome</keyword>
<reference evidence="2" key="1">
    <citation type="journal article" date="2023" name="Front. Plant Sci.">
        <title>Chromosomal-level genome assembly of Melastoma candidum provides insights into trichome evolution.</title>
        <authorList>
            <person name="Zhong Y."/>
            <person name="Wu W."/>
            <person name="Sun C."/>
            <person name="Zou P."/>
            <person name="Liu Y."/>
            <person name="Dai S."/>
            <person name="Zhou R."/>
        </authorList>
    </citation>
    <scope>NUCLEOTIDE SEQUENCE [LARGE SCALE GENOMIC DNA]</scope>
</reference>
<evidence type="ECO:0000313" key="1">
    <source>
        <dbReference type="EMBL" id="KAI4339082.1"/>
    </source>
</evidence>
<comment type="caution">
    <text evidence="1">The sequence shown here is derived from an EMBL/GenBank/DDBJ whole genome shotgun (WGS) entry which is preliminary data.</text>
</comment>